<sequence length="266" mass="30680">MIHRLQQNILYSCVEHKKRSNEQLVVEHALGYVVTGESHFYTNQGMQIFGEGTIGLIRKNQLTKTVKAPGADGAPFKSINIFLDQHALKRYSAEHNLHAPGRYTGETMINLSHDPFLKSYFDSLLPYFDQPDQLSPALAELKTKEAIELLLRRDPKLKNFLFDFTEPFKIDLEAFMNQNFTYHVSLKQFATLTGRSLATFKRDFQKIFGSSPEKWLLKKRLEQAHFLIAQKNQRPTDVYHEVGFENISHFSTAFKNLYGYSPSSLL</sequence>
<dbReference type="PROSITE" id="PS01124">
    <property type="entry name" value="HTH_ARAC_FAMILY_2"/>
    <property type="match status" value="1"/>
</dbReference>
<dbReference type="GO" id="GO:0003700">
    <property type="term" value="F:DNA-binding transcription factor activity"/>
    <property type="evidence" value="ECO:0007669"/>
    <property type="project" value="InterPro"/>
</dbReference>
<gene>
    <name evidence="5" type="ORF">SAMN04488109_6370</name>
</gene>
<dbReference type="OrthoDB" id="4480133at2"/>
<keyword evidence="2 5" id="KW-0238">DNA-binding</keyword>
<dbReference type="EMBL" id="FQWQ01000006">
    <property type="protein sequence ID" value="SHH97270.1"/>
    <property type="molecule type" value="Genomic_DNA"/>
</dbReference>
<dbReference type="InterPro" id="IPR009057">
    <property type="entry name" value="Homeodomain-like_sf"/>
</dbReference>
<dbReference type="Gene3D" id="1.10.10.60">
    <property type="entry name" value="Homeodomain-like"/>
    <property type="match status" value="1"/>
</dbReference>
<feature type="domain" description="HTH araC/xylS-type" evidence="4">
    <location>
        <begin position="170"/>
        <end position="266"/>
    </location>
</feature>
<evidence type="ECO:0000313" key="5">
    <source>
        <dbReference type="EMBL" id="SHH97270.1"/>
    </source>
</evidence>
<dbReference type="SMART" id="SM00342">
    <property type="entry name" value="HTH_ARAC"/>
    <property type="match status" value="1"/>
</dbReference>
<dbReference type="Pfam" id="PF12833">
    <property type="entry name" value="HTH_18"/>
    <property type="match status" value="1"/>
</dbReference>
<organism evidence="5 6">
    <name type="scientific">Chryseolinea serpens</name>
    <dbReference type="NCBI Taxonomy" id="947013"/>
    <lineage>
        <taxon>Bacteria</taxon>
        <taxon>Pseudomonadati</taxon>
        <taxon>Bacteroidota</taxon>
        <taxon>Cytophagia</taxon>
        <taxon>Cytophagales</taxon>
        <taxon>Fulvivirgaceae</taxon>
        <taxon>Chryseolinea</taxon>
    </lineage>
</organism>
<name>A0A1M5XBS3_9BACT</name>
<dbReference type="Proteomes" id="UP000184212">
    <property type="component" value="Unassembled WGS sequence"/>
</dbReference>
<accession>A0A1M5XBS3</accession>
<evidence type="ECO:0000256" key="1">
    <source>
        <dbReference type="ARBA" id="ARBA00023015"/>
    </source>
</evidence>
<dbReference type="RefSeq" id="WP_073142671.1">
    <property type="nucleotide sequence ID" value="NZ_FQWQ01000006.1"/>
</dbReference>
<keyword evidence="3" id="KW-0804">Transcription</keyword>
<dbReference type="InterPro" id="IPR050204">
    <property type="entry name" value="AraC_XylS_family_regulators"/>
</dbReference>
<evidence type="ECO:0000256" key="3">
    <source>
        <dbReference type="ARBA" id="ARBA00023163"/>
    </source>
</evidence>
<dbReference type="InterPro" id="IPR018060">
    <property type="entry name" value="HTH_AraC"/>
</dbReference>
<proteinExistence type="predicted"/>
<dbReference type="Pfam" id="PF22200">
    <property type="entry name" value="ExsA_N"/>
    <property type="match status" value="1"/>
</dbReference>
<evidence type="ECO:0000259" key="4">
    <source>
        <dbReference type="PROSITE" id="PS01124"/>
    </source>
</evidence>
<evidence type="ECO:0000256" key="2">
    <source>
        <dbReference type="ARBA" id="ARBA00023125"/>
    </source>
</evidence>
<dbReference type="PANTHER" id="PTHR46796">
    <property type="entry name" value="HTH-TYPE TRANSCRIPTIONAL ACTIVATOR RHAS-RELATED"/>
    <property type="match status" value="1"/>
</dbReference>
<keyword evidence="6" id="KW-1185">Reference proteome</keyword>
<keyword evidence="1" id="KW-0805">Transcription regulation</keyword>
<dbReference type="PANTHER" id="PTHR46796:SF2">
    <property type="entry name" value="TRANSCRIPTIONAL REGULATORY PROTEIN"/>
    <property type="match status" value="1"/>
</dbReference>
<evidence type="ECO:0000313" key="6">
    <source>
        <dbReference type="Proteomes" id="UP000184212"/>
    </source>
</evidence>
<protein>
    <submittedName>
        <fullName evidence="5">AraC-type DNA-binding protein</fullName>
    </submittedName>
</protein>
<dbReference type="AlphaFoldDB" id="A0A1M5XBS3"/>
<dbReference type="SUPFAM" id="SSF46689">
    <property type="entry name" value="Homeodomain-like"/>
    <property type="match status" value="1"/>
</dbReference>
<reference evidence="5 6" key="1">
    <citation type="submission" date="2016-11" db="EMBL/GenBank/DDBJ databases">
        <authorList>
            <person name="Jaros S."/>
            <person name="Januszkiewicz K."/>
            <person name="Wedrychowicz H."/>
        </authorList>
    </citation>
    <scope>NUCLEOTIDE SEQUENCE [LARGE SCALE GENOMIC DNA]</scope>
    <source>
        <strain evidence="5 6">DSM 24574</strain>
    </source>
</reference>
<dbReference type="GO" id="GO:0043565">
    <property type="term" value="F:sequence-specific DNA binding"/>
    <property type="evidence" value="ECO:0007669"/>
    <property type="project" value="InterPro"/>
</dbReference>
<dbReference type="InterPro" id="IPR054015">
    <property type="entry name" value="ExsA-like_N"/>
</dbReference>
<dbReference type="STRING" id="947013.SAMN04488109_6370"/>